<feature type="transmembrane region" description="Helical" evidence="2">
    <location>
        <begin position="34"/>
        <end position="56"/>
    </location>
</feature>
<dbReference type="AlphaFoldDB" id="A0A1A5JG94"/>
<protein>
    <submittedName>
        <fullName evidence="4">Peptidoglycan-binding protein</fullName>
    </submittedName>
</protein>
<evidence type="ECO:0000259" key="3">
    <source>
        <dbReference type="Pfam" id="PF01471"/>
    </source>
</evidence>
<evidence type="ECO:0000256" key="2">
    <source>
        <dbReference type="SAM" id="Phobius"/>
    </source>
</evidence>
<organism evidence="4 5">
    <name type="scientific">Rhizobium loti</name>
    <name type="common">Mesorhizobium loti</name>
    <dbReference type="NCBI Taxonomy" id="381"/>
    <lineage>
        <taxon>Bacteria</taxon>
        <taxon>Pseudomonadati</taxon>
        <taxon>Pseudomonadota</taxon>
        <taxon>Alphaproteobacteria</taxon>
        <taxon>Hyphomicrobiales</taxon>
        <taxon>Phyllobacteriaceae</taxon>
        <taxon>Mesorhizobium</taxon>
    </lineage>
</organism>
<dbReference type="InterPro" id="IPR002477">
    <property type="entry name" value="Peptidoglycan-bd-like"/>
</dbReference>
<dbReference type="EMBL" id="LZTJ01000012">
    <property type="protein sequence ID" value="OBP77086.1"/>
    <property type="molecule type" value="Genomic_DNA"/>
</dbReference>
<name>A0A1A5JG94_RHILI</name>
<proteinExistence type="predicted"/>
<feature type="region of interest" description="Disordered" evidence="1">
    <location>
        <begin position="183"/>
        <end position="207"/>
    </location>
</feature>
<evidence type="ECO:0000313" key="5">
    <source>
        <dbReference type="Proteomes" id="UP000093748"/>
    </source>
</evidence>
<gene>
    <name evidence="4" type="ORF">BAE39_13665</name>
</gene>
<evidence type="ECO:0000256" key="1">
    <source>
        <dbReference type="SAM" id="MobiDB-lite"/>
    </source>
</evidence>
<comment type="caution">
    <text evidence="4">The sequence shown here is derived from an EMBL/GenBank/DDBJ whole genome shotgun (WGS) entry which is preliminary data.</text>
</comment>
<keyword evidence="2" id="KW-0812">Transmembrane</keyword>
<dbReference type="OrthoDB" id="9816507at2"/>
<dbReference type="Pfam" id="PF01471">
    <property type="entry name" value="PG_binding_1"/>
    <property type="match status" value="2"/>
</dbReference>
<feature type="compositionally biased region" description="Polar residues" evidence="1">
    <location>
        <begin position="183"/>
        <end position="198"/>
    </location>
</feature>
<dbReference type="Gene3D" id="1.10.101.10">
    <property type="entry name" value="PGBD-like superfamily/PGBD"/>
    <property type="match status" value="2"/>
</dbReference>
<feature type="domain" description="Peptidoglycan binding-like" evidence="3">
    <location>
        <begin position="209"/>
        <end position="260"/>
    </location>
</feature>
<dbReference type="SUPFAM" id="SSF47090">
    <property type="entry name" value="PGBD-like"/>
    <property type="match status" value="2"/>
</dbReference>
<sequence>MARSAKQPKAVKRRSNAFQDGAMAVGGMISRNPVLVGGSTAFLVTLFYVSANALWYQPFPHAGAFFATRNFQGFPHTASDEPETTINIVRPNAAPAPMKGDPVVEQVQGILKDLDFYSGTVDGISGPNTRKAIQAYQQKVGLNASGEIDALLLDQLGATPKTASVPKPQPRPDTQAAVPVSLQTNSGQTNSGQANAGQTDAAPIQGPDPRIVKIQAGLKAFGNDDMQLDGVVGARTKAAIKEFQSLFGLPQTGEPDEIVYVKMREIGLTN</sequence>
<dbReference type="GeneID" id="66685103"/>
<dbReference type="RefSeq" id="WP_032929455.1">
    <property type="nucleotide sequence ID" value="NZ_LZTH01000012.1"/>
</dbReference>
<dbReference type="Proteomes" id="UP000093748">
    <property type="component" value="Unassembled WGS sequence"/>
</dbReference>
<dbReference type="InterPro" id="IPR036365">
    <property type="entry name" value="PGBD-like_sf"/>
</dbReference>
<feature type="domain" description="Peptidoglycan binding-like" evidence="3">
    <location>
        <begin position="102"/>
        <end position="156"/>
    </location>
</feature>
<keyword evidence="2" id="KW-0472">Membrane</keyword>
<dbReference type="InterPro" id="IPR036366">
    <property type="entry name" value="PGBDSf"/>
</dbReference>
<reference evidence="5" key="1">
    <citation type="submission" date="2016-06" db="EMBL/GenBank/DDBJ databases">
        <title>NZP2037 Pacbio-Illumina hybrid assembly.</title>
        <authorList>
            <person name="Ramsay J.P."/>
        </authorList>
    </citation>
    <scope>NUCLEOTIDE SEQUENCE [LARGE SCALE GENOMIC DNA]</scope>
    <source>
        <strain evidence="5">R7ANS::ICEMlSym2042</strain>
    </source>
</reference>
<accession>A0A1A5JG94</accession>
<keyword evidence="2" id="KW-1133">Transmembrane helix</keyword>
<evidence type="ECO:0000313" key="4">
    <source>
        <dbReference type="EMBL" id="OBP77086.1"/>
    </source>
</evidence>